<dbReference type="Pfam" id="PF01196">
    <property type="entry name" value="Ribosomal_L17"/>
    <property type="match status" value="1"/>
</dbReference>
<evidence type="ECO:0000256" key="2">
    <source>
        <dbReference type="ARBA" id="ARBA00022980"/>
    </source>
</evidence>
<dbReference type="PANTHER" id="PTHR14413:SF16">
    <property type="entry name" value="LARGE RIBOSOMAL SUBUNIT PROTEIN BL17M"/>
    <property type="match status" value="1"/>
</dbReference>
<sequence length="116" mass="13092">MKHHQTARKLGRKTGQRTALLRTLAGSLILRDRIKTTEAKAKELRPFIEKIVTKAKEDTVSKRRLVIEVLGGGQRLDKLFKVIGPRYVDRPGGYTRVLKLPARQGDGSKMAIIEFV</sequence>
<evidence type="ECO:0000256" key="3">
    <source>
        <dbReference type="ARBA" id="ARBA00023274"/>
    </source>
</evidence>
<evidence type="ECO:0000313" key="6">
    <source>
        <dbReference type="EMBL" id="OHA62604.1"/>
    </source>
</evidence>
<accession>A0A1G2QPP3</accession>
<comment type="caution">
    <text evidence="6">The sequence shown here is derived from an EMBL/GenBank/DDBJ whole genome shotgun (WGS) entry which is preliminary data.</text>
</comment>
<evidence type="ECO:0000256" key="4">
    <source>
        <dbReference type="HAMAP-Rule" id="MF_01368"/>
    </source>
</evidence>
<keyword evidence="3 4" id="KW-0687">Ribonucleoprotein</keyword>
<dbReference type="InterPro" id="IPR047859">
    <property type="entry name" value="Ribosomal_bL17_CS"/>
</dbReference>
<dbReference type="InterPro" id="IPR000456">
    <property type="entry name" value="Ribosomal_bL17"/>
</dbReference>
<name>A0A1G2QPP3_9BACT</name>
<dbReference type="GO" id="GO:0006412">
    <property type="term" value="P:translation"/>
    <property type="evidence" value="ECO:0007669"/>
    <property type="project" value="UniProtKB-UniRule"/>
</dbReference>
<protein>
    <recommendedName>
        <fullName evidence="4">Large ribosomal subunit protein bL17</fullName>
    </recommendedName>
</protein>
<dbReference type="EMBL" id="MHTM01000008">
    <property type="protein sequence ID" value="OHA62604.1"/>
    <property type="molecule type" value="Genomic_DNA"/>
</dbReference>
<evidence type="ECO:0000256" key="1">
    <source>
        <dbReference type="ARBA" id="ARBA00008777"/>
    </source>
</evidence>
<dbReference type="NCBIfam" id="TIGR00059">
    <property type="entry name" value="L17"/>
    <property type="match status" value="1"/>
</dbReference>
<comment type="similarity">
    <text evidence="1 4 5">Belongs to the bacterial ribosomal protein bL17 family.</text>
</comment>
<dbReference type="HAMAP" id="MF_01368">
    <property type="entry name" value="Ribosomal_bL17"/>
    <property type="match status" value="1"/>
</dbReference>
<proteinExistence type="inferred from homology"/>
<dbReference type="SUPFAM" id="SSF64263">
    <property type="entry name" value="Prokaryotic ribosomal protein L17"/>
    <property type="match status" value="1"/>
</dbReference>
<comment type="subunit">
    <text evidence="4">Part of the 50S ribosomal subunit. Contacts protein L32.</text>
</comment>
<keyword evidence="2 4" id="KW-0689">Ribosomal protein</keyword>
<dbReference type="Gene3D" id="3.90.1030.10">
    <property type="entry name" value="Ribosomal protein L17"/>
    <property type="match status" value="1"/>
</dbReference>
<dbReference type="InterPro" id="IPR036373">
    <property type="entry name" value="Ribosomal_bL17_sf"/>
</dbReference>
<dbReference type="PANTHER" id="PTHR14413">
    <property type="entry name" value="RIBOSOMAL PROTEIN L17"/>
    <property type="match status" value="1"/>
</dbReference>
<reference evidence="6 7" key="1">
    <citation type="journal article" date="2016" name="Nat. Commun.">
        <title>Thousands of microbial genomes shed light on interconnected biogeochemical processes in an aquifer system.</title>
        <authorList>
            <person name="Anantharaman K."/>
            <person name="Brown C.T."/>
            <person name="Hug L.A."/>
            <person name="Sharon I."/>
            <person name="Castelle C.J."/>
            <person name="Probst A.J."/>
            <person name="Thomas B.C."/>
            <person name="Singh A."/>
            <person name="Wilkins M.J."/>
            <person name="Karaoz U."/>
            <person name="Brodie E.L."/>
            <person name="Williams K.H."/>
            <person name="Hubbard S.S."/>
            <person name="Banfield J.F."/>
        </authorList>
    </citation>
    <scope>NUCLEOTIDE SEQUENCE [LARGE SCALE GENOMIC DNA]</scope>
</reference>
<dbReference type="PROSITE" id="PS01167">
    <property type="entry name" value="RIBOSOMAL_L17"/>
    <property type="match status" value="1"/>
</dbReference>
<gene>
    <name evidence="4" type="primary">rplQ</name>
    <name evidence="6" type="ORF">A2556_02815</name>
</gene>
<evidence type="ECO:0000313" key="7">
    <source>
        <dbReference type="Proteomes" id="UP000177140"/>
    </source>
</evidence>
<dbReference type="Proteomes" id="UP000177140">
    <property type="component" value="Unassembled WGS sequence"/>
</dbReference>
<dbReference type="GO" id="GO:0003735">
    <property type="term" value="F:structural constituent of ribosome"/>
    <property type="evidence" value="ECO:0007669"/>
    <property type="project" value="InterPro"/>
</dbReference>
<evidence type="ECO:0000256" key="5">
    <source>
        <dbReference type="RuleBase" id="RU000660"/>
    </source>
</evidence>
<dbReference type="GO" id="GO:0022625">
    <property type="term" value="C:cytosolic large ribosomal subunit"/>
    <property type="evidence" value="ECO:0007669"/>
    <property type="project" value="TreeGrafter"/>
</dbReference>
<organism evidence="6 7">
    <name type="scientific">Candidatus Vogelbacteria bacterium RIFOXYD2_FULL_44_9</name>
    <dbReference type="NCBI Taxonomy" id="1802441"/>
    <lineage>
        <taxon>Bacteria</taxon>
        <taxon>Candidatus Vogeliibacteriota</taxon>
    </lineage>
</organism>
<dbReference type="AlphaFoldDB" id="A0A1G2QPP3"/>